<keyword evidence="3" id="KW-0804">Transcription</keyword>
<dbReference type="InterPro" id="IPR019887">
    <property type="entry name" value="Tscrpt_reg_AsnC/Lrp_C"/>
</dbReference>
<dbReference type="Gene3D" id="3.30.70.920">
    <property type="match status" value="1"/>
</dbReference>
<dbReference type="SUPFAM" id="SSF46785">
    <property type="entry name" value="Winged helix' DNA-binding domain"/>
    <property type="match status" value="2"/>
</dbReference>
<dbReference type="PROSITE" id="PS50956">
    <property type="entry name" value="HTH_ASNC_2"/>
    <property type="match status" value="2"/>
</dbReference>
<comment type="caution">
    <text evidence="5">The sequence shown here is derived from an EMBL/GenBank/DDBJ whole genome shotgun (WGS) entry which is preliminary data.</text>
</comment>
<accession>A0ABV8FL07</accession>
<name>A0ABV8FL07_9ACTN</name>
<evidence type="ECO:0000259" key="4">
    <source>
        <dbReference type="PROSITE" id="PS50956"/>
    </source>
</evidence>
<evidence type="ECO:0000313" key="5">
    <source>
        <dbReference type="EMBL" id="MFC3995356.1"/>
    </source>
</evidence>
<dbReference type="PANTHER" id="PTHR30154:SF34">
    <property type="entry name" value="TRANSCRIPTIONAL REGULATOR AZLB"/>
    <property type="match status" value="1"/>
</dbReference>
<proteinExistence type="predicted"/>
<feature type="domain" description="HTH asnC-type" evidence="4">
    <location>
        <begin position="156"/>
        <end position="216"/>
    </location>
</feature>
<dbReference type="InterPro" id="IPR000485">
    <property type="entry name" value="AsnC-type_HTH_dom"/>
</dbReference>
<dbReference type="PANTHER" id="PTHR30154">
    <property type="entry name" value="LEUCINE-RESPONSIVE REGULATORY PROTEIN"/>
    <property type="match status" value="1"/>
</dbReference>
<dbReference type="InterPro" id="IPR036390">
    <property type="entry name" value="WH_DNA-bd_sf"/>
</dbReference>
<dbReference type="InterPro" id="IPR036388">
    <property type="entry name" value="WH-like_DNA-bd_sf"/>
</dbReference>
<gene>
    <name evidence="5" type="ORF">ACFOVU_05500</name>
</gene>
<dbReference type="Pfam" id="PF13404">
    <property type="entry name" value="HTH_AsnC-type"/>
    <property type="match status" value="2"/>
</dbReference>
<dbReference type="SUPFAM" id="SSF54909">
    <property type="entry name" value="Dimeric alpha+beta barrel"/>
    <property type="match status" value="2"/>
</dbReference>
<dbReference type="Pfam" id="PF01037">
    <property type="entry name" value="AsnC_trans_reg"/>
    <property type="match status" value="1"/>
</dbReference>
<dbReference type="InterPro" id="IPR019888">
    <property type="entry name" value="Tscrpt_reg_AsnC-like"/>
</dbReference>
<organism evidence="5 6">
    <name type="scientific">Nocardiopsis sediminis</name>
    <dbReference type="NCBI Taxonomy" id="1778267"/>
    <lineage>
        <taxon>Bacteria</taxon>
        <taxon>Bacillati</taxon>
        <taxon>Actinomycetota</taxon>
        <taxon>Actinomycetes</taxon>
        <taxon>Streptosporangiales</taxon>
        <taxon>Nocardiopsidaceae</taxon>
        <taxon>Nocardiopsis</taxon>
    </lineage>
</organism>
<dbReference type="EMBL" id="JBHSBH010000004">
    <property type="protein sequence ID" value="MFC3995356.1"/>
    <property type="molecule type" value="Genomic_DNA"/>
</dbReference>
<dbReference type="SMART" id="SM00344">
    <property type="entry name" value="HTH_ASNC"/>
    <property type="match status" value="2"/>
</dbReference>
<dbReference type="Proteomes" id="UP001595847">
    <property type="component" value="Unassembled WGS sequence"/>
</dbReference>
<keyword evidence="2" id="KW-0238">DNA-binding</keyword>
<evidence type="ECO:0000256" key="1">
    <source>
        <dbReference type="ARBA" id="ARBA00023015"/>
    </source>
</evidence>
<dbReference type="PRINTS" id="PR00033">
    <property type="entry name" value="HTHASNC"/>
</dbReference>
<keyword evidence="1" id="KW-0805">Transcription regulation</keyword>
<sequence>MSALEIDRTDAAIVRELQADGRLPFETLAGRVGLSRAAARLRVRRLLDTKAIRVVGVLHPAVRGIGALAHLSIGVRRDAGPVAAAVADLPEATLVHLTAGRFPLIAQVRGYDLPRLTAVVDRVRELPGVAEVDTAVYTNVVKDPYLASSGPPDITPDDIDLRLLRLLEGDGRLSFADLAGRVGLSAGAVRTRVMRLMRGRAVHVTALLDPGAVGLDRHGGFALRLGEGGDAAAKEIASWESTQFLTGCLGRADLVGTLAAASIPGLHAAYERLRILPGVTVTETWIHLAQVKERYDLWA</sequence>
<dbReference type="InterPro" id="IPR011008">
    <property type="entry name" value="Dimeric_a/b-barrel"/>
</dbReference>
<evidence type="ECO:0000256" key="3">
    <source>
        <dbReference type="ARBA" id="ARBA00023163"/>
    </source>
</evidence>
<reference evidence="6" key="1">
    <citation type="journal article" date="2019" name="Int. J. Syst. Evol. Microbiol.">
        <title>The Global Catalogue of Microorganisms (GCM) 10K type strain sequencing project: providing services to taxonomists for standard genome sequencing and annotation.</title>
        <authorList>
            <consortium name="The Broad Institute Genomics Platform"/>
            <consortium name="The Broad Institute Genome Sequencing Center for Infectious Disease"/>
            <person name="Wu L."/>
            <person name="Ma J."/>
        </authorList>
    </citation>
    <scope>NUCLEOTIDE SEQUENCE [LARGE SCALE GENOMIC DNA]</scope>
    <source>
        <strain evidence="6">TBRC 1826</strain>
    </source>
</reference>
<evidence type="ECO:0000313" key="6">
    <source>
        <dbReference type="Proteomes" id="UP001595847"/>
    </source>
</evidence>
<keyword evidence="6" id="KW-1185">Reference proteome</keyword>
<evidence type="ECO:0000256" key="2">
    <source>
        <dbReference type="ARBA" id="ARBA00023125"/>
    </source>
</evidence>
<dbReference type="Gene3D" id="1.10.10.10">
    <property type="entry name" value="Winged helix-like DNA-binding domain superfamily/Winged helix DNA-binding domain"/>
    <property type="match status" value="2"/>
</dbReference>
<feature type="domain" description="HTH asnC-type" evidence="4">
    <location>
        <begin position="6"/>
        <end position="66"/>
    </location>
</feature>
<dbReference type="RefSeq" id="WP_378530396.1">
    <property type="nucleotide sequence ID" value="NZ_JBHSBH010000004.1"/>
</dbReference>
<protein>
    <submittedName>
        <fullName evidence="5">Lrp/AsnC family transcriptional regulator</fullName>
    </submittedName>
</protein>